<dbReference type="Pfam" id="PF02082">
    <property type="entry name" value="Rrf2"/>
    <property type="match status" value="1"/>
</dbReference>
<dbReference type="Gene3D" id="1.10.10.10">
    <property type="entry name" value="Winged helix-like DNA-binding domain superfamily/Winged helix DNA-binding domain"/>
    <property type="match status" value="1"/>
</dbReference>
<name>A0A5C1AAU3_9BACT</name>
<dbReference type="AlphaFoldDB" id="A0A5C1AAU3"/>
<evidence type="ECO:0000256" key="1">
    <source>
        <dbReference type="ARBA" id="ARBA00023125"/>
    </source>
</evidence>
<dbReference type="NCBIfam" id="TIGR00738">
    <property type="entry name" value="rrf2_super"/>
    <property type="match status" value="1"/>
</dbReference>
<dbReference type="PROSITE" id="PS01332">
    <property type="entry name" value="HTH_RRF2_1"/>
    <property type="match status" value="1"/>
</dbReference>
<evidence type="ECO:0000313" key="3">
    <source>
        <dbReference type="Proteomes" id="UP000324974"/>
    </source>
</evidence>
<dbReference type="InterPro" id="IPR030489">
    <property type="entry name" value="TR_Rrf2-type_CS"/>
</dbReference>
<keyword evidence="3" id="KW-1185">Reference proteome</keyword>
<dbReference type="PANTHER" id="PTHR33221">
    <property type="entry name" value="WINGED HELIX-TURN-HELIX TRANSCRIPTIONAL REGULATOR, RRF2 FAMILY"/>
    <property type="match status" value="1"/>
</dbReference>
<protein>
    <submittedName>
        <fullName evidence="2">Rrf2 family transcriptional regulator</fullName>
    </submittedName>
</protein>
<dbReference type="InterPro" id="IPR036390">
    <property type="entry name" value="WH_DNA-bd_sf"/>
</dbReference>
<dbReference type="KEGG" id="lrs:PX52LOC_03287"/>
<sequence>MFLSAKAEYGCLALLELAAQHGSPKPVHLSDMASQHGIPQRFLVQIMGHLKGAGLVVSTRGASGGYHLARRPDEISLADVLNTLERTDPPEERYAPTPLGNALRAVWKRITDGRERVLSETKLSDLLPQFGGGDYVI</sequence>
<proteinExistence type="predicted"/>
<dbReference type="EMBL" id="CP042425">
    <property type="protein sequence ID" value="QEL16341.1"/>
    <property type="molecule type" value="Genomic_DNA"/>
</dbReference>
<keyword evidence="1" id="KW-0238">DNA-binding</keyword>
<dbReference type="GO" id="GO:0003700">
    <property type="term" value="F:DNA-binding transcription factor activity"/>
    <property type="evidence" value="ECO:0007669"/>
    <property type="project" value="TreeGrafter"/>
</dbReference>
<gene>
    <name evidence="2" type="ORF">PX52LOC_03287</name>
</gene>
<dbReference type="Proteomes" id="UP000324974">
    <property type="component" value="Chromosome"/>
</dbReference>
<reference evidence="3" key="1">
    <citation type="submission" date="2019-08" db="EMBL/GenBank/DDBJ databases">
        <title>Limnoglobus roseus gen. nov., sp. nov., a novel freshwater planctomycete with a giant genome from the family Gemmataceae.</title>
        <authorList>
            <person name="Kulichevskaya I.S."/>
            <person name="Naumoff D.G."/>
            <person name="Miroshnikov K."/>
            <person name="Ivanova A."/>
            <person name="Philippov D.A."/>
            <person name="Hakobyan A."/>
            <person name="Rijpstra I.C."/>
            <person name="Sinninghe Damste J.S."/>
            <person name="Liesack W."/>
            <person name="Dedysh S.N."/>
        </authorList>
    </citation>
    <scope>NUCLEOTIDE SEQUENCE [LARGE SCALE GENOMIC DNA]</scope>
    <source>
        <strain evidence="3">PX52</strain>
    </source>
</reference>
<dbReference type="RefSeq" id="WP_149111081.1">
    <property type="nucleotide sequence ID" value="NZ_CP042425.1"/>
</dbReference>
<organism evidence="2 3">
    <name type="scientific">Limnoglobus roseus</name>
    <dbReference type="NCBI Taxonomy" id="2598579"/>
    <lineage>
        <taxon>Bacteria</taxon>
        <taxon>Pseudomonadati</taxon>
        <taxon>Planctomycetota</taxon>
        <taxon>Planctomycetia</taxon>
        <taxon>Gemmatales</taxon>
        <taxon>Gemmataceae</taxon>
        <taxon>Limnoglobus</taxon>
    </lineage>
</organism>
<dbReference type="GO" id="GO:0005829">
    <property type="term" value="C:cytosol"/>
    <property type="evidence" value="ECO:0007669"/>
    <property type="project" value="TreeGrafter"/>
</dbReference>
<dbReference type="SUPFAM" id="SSF46785">
    <property type="entry name" value="Winged helix' DNA-binding domain"/>
    <property type="match status" value="1"/>
</dbReference>
<evidence type="ECO:0000313" key="2">
    <source>
        <dbReference type="EMBL" id="QEL16341.1"/>
    </source>
</evidence>
<dbReference type="InterPro" id="IPR036388">
    <property type="entry name" value="WH-like_DNA-bd_sf"/>
</dbReference>
<accession>A0A5C1AAU3</accession>
<dbReference type="OrthoDB" id="9808360at2"/>
<dbReference type="PROSITE" id="PS51197">
    <property type="entry name" value="HTH_RRF2_2"/>
    <property type="match status" value="1"/>
</dbReference>
<dbReference type="InterPro" id="IPR000944">
    <property type="entry name" value="Tscrpt_reg_Rrf2"/>
</dbReference>
<dbReference type="PANTHER" id="PTHR33221:SF5">
    <property type="entry name" value="HTH-TYPE TRANSCRIPTIONAL REGULATOR ISCR"/>
    <property type="match status" value="1"/>
</dbReference>
<dbReference type="GO" id="GO:0003677">
    <property type="term" value="F:DNA binding"/>
    <property type="evidence" value="ECO:0007669"/>
    <property type="project" value="UniProtKB-KW"/>
</dbReference>